<gene>
    <name evidence="2" type="ORF">BST46_28890</name>
</gene>
<dbReference type="SUPFAM" id="SSF53901">
    <property type="entry name" value="Thiolase-like"/>
    <property type="match status" value="1"/>
</dbReference>
<dbReference type="PANTHER" id="PTHR43365:SF1">
    <property type="entry name" value="ACETYL-COA C-ACYLTRANSFERASE"/>
    <property type="match status" value="1"/>
</dbReference>
<reference evidence="2 3" key="1">
    <citation type="submission" date="2017-02" db="EMBL/GenBank/DDBJ databases">
        <title>The new phylogeny of genus Mycobacterium.</title>
        <authorList>
            <person name="Tortoli E."/>
            <person name="Trovato A."/>
            <person name="Cirillo D.M."/>
        </authorList>
    </citation>
    <scope>NUCLEOTIDE SEQUENCE [LARGE SCALE GENOMIC DNA]</scope>
    <source>
        <strain evidence="2 3">CCUG 56329</strain>
    </source>
</reference>
<dbReference type="PANTHER" id="PTHR43365">
    <property type="entry name" value="BLR7806 PROTEIN"/>
    <property type="match status" value="1"/>
</dbReference>
<dbReference type="Pfam" id="PF00108">
    <property type="entry name" value="Thiolase_N"/>
    <property type="match status" value="1"/>
</dbReference>
<feature type="domain" description="Thiolase N-terminal" evidence="1">
    <location>
        <begin position="8"/>
        <end position="236"/>
    </location>
</feature>
<evidence type="ECO:0000259" key="1">
    <source>
        <dbReference type="Pfam" id="PF00108"/>
    </source>
</evidence>
<keyword evidence="3" id="KW-1185">Reference proteome</keyword>
<dbReference type="Gene3D" id="3.40.47.10">
    <property type="match status" value="1"/>
</dbReference>
<evidence type="ECO:0000313" key="3">
    <source>
        <dbReference type="Proteomes" id="UP000192847"/>
    </source>
</evidence>
<dbReference type="InterPro" id="IPR002155">
    <property type="entry name" value="Thiolase"/>
</dbReference>
<organism evidence="2 3">
    <name type="scientific">Mycobacterium timonense</name>
    <dbReference type="NCBI Taxonomy" id="701043"/>
    <lineage>
        <taxon>Bacteria</taxon>
        <taxon>Bacillati</taxon>
        <taxon>Actinomycetota</taxon>
        <taxon>Actinomycetes</taxon>
        <taxon>Mycobacteriales</taxon>
        <taxon>Mycobacteriaceae</taxon>
        <taxon>Mycobacterium</taxon>
        <taxon>Mycobacterium avium complex (MAC)</taxon>
    </lineage>
</organism>
<evidence type="ECO:0000313" key="2">
    <source>
        <dbReference type="EMBL" id="ORB76655.1"/>
    </source>
</evidence>
<feature type="non-terminal residue" evidence="2">
    <location>
        <position position="1"/>
    </location>
</feature>
<dbReference type="Proteomes" id="UP000192847">
    <property type="component" value="Unassembled WGS sequence"/>
</dbReference>
<proteinExistence type="predicted"/>
<comment type="caution">
    <text evidence="2">The sequence shown here is derived from an EMBL/GenBank/DDBJ whole genome shotgun (WGS) entry which is preliminary data.</text>
</comment>
<dbReference type="EMBL" id="MVIL01000585">
    <property type="protein sequence ID" value="ORB76655.1"/>
    <property type="molecule type" value="Genomic_DNA"/>
</dbReference>
<protein>
    <submittedName>
        <fullName evidence="2">Acetyl-CoA acetyltransferase</fullName>
    </submittedName>
</protein>
<dbReference type="InterPro" id="IPR020616">
    <property type="entry name" value="Thiolase_N"/>
</dbReference>
<name>A0ABX3TCY5_9MYCO</name>
<sequence length="238" mass="24962">SMQAVAGLAQVLQGLLGRQDLDPALVDDVLIGCVSQAADQAATPGRWAWLAAGLPEHVPAVTIDRRCGSSQQALHFAAQGVIAGEYDVVVAGGIESMSRVPMGSARMGVDPFGPAHDRYLPGLVSQGISAELVAAKWKLTREQLDEYAARSHARAAAVAAAGEFANEIVPITVGDGVVCADETIRPSTTVERLSTLPPSFEQEAMSRRFPQIQWHITAGNSSQLADGASAVLVTSERP</sequence>
<accession>A0ABX3TCY5</accession>
<dbReference type="InterPro" id="IPR016039">
    <property type="entry name" value="Thiolase-like"/>
</dbReference>
<dbReference type="CDD" id="cd00751">
    <property type="entry name" value="thiolase"/>
    <property type="match status" value="1"/>
</dbReference>
<feature type="non-terminal residue" evidence="2">
    <location>
        <position position="238"/>
    </location>
</feature>